<feature type="transmembrane region" description="Helical" evidence="6">
    <location>
        <begin position="44"/>
        <end position="67"/>
    </location>
</feature>
<sequence>MNMEKSLKKETIYLYLIQLSNFLVPLVAFPYLTNKLGVEGFGKFGYAQTLFFLFMFLIDFGFILSGAKSISLNKENKLLIDKIYSNIQIVKFFIFISIFVILFASTYFNLFNLNISNIDTQLVWLALIASFSAVLIPTYLFNGLSINSTLAVITILIKLFFLLPIFIFVKDISDLLLAVIFQLMSGLVVGLFIQYLIIKRNYARFSLKLVNKEISVIETRQSYDNFIGSFFTLGFTYLTPLIIKFTLGDASLGIYTVVDKLVNVLRQLYVPLNQAFFAKICIAYDANDKFNYYSMIKKVFLFFLILGGLAFFGNIILGDWLLPIIFGFNYDLSDYLTIAIITQILVSIASIMVNFFIIPSNLTYVLKRIYFIGLLSYVPICLQFINSFKLYGVFFAMLVVELLLLLMMMVFLYTKRLKFLFKNFSKLG</sequence>
<name>A0A7S8IWD1_ACIBA</name>
<evidence type="ECO:0000256" key="5">
    <source>
        <dbReference type="ARBA" id="ARBA00023136"/>
    </source>
</evidence>
<dbReference type="PANTHER" id="PTHR30250">
    <property type="entry name" value="PST FAMILY PREDICTED COLANIC ACID TRANSPORTER"/>
    <property type="match status" value="1"/>
</dbReference>
<protein>
    <submittedName>
        <fullName evidence="7">Oligosaccharide-unit translocase</fullName>
    </submittedName>
</protein>
<feature type="transmembrane region" description="Helical" evidence="6">
    <location>
        <begin position="148"/>
        <end position="169"/>
    </location>
</feature>
<feature type="transmembrane region" description="Helical" evidence="6">
    <location>
        <begin position="299"/>
        <end position="323"/>
    </location>
</feature>
<feature type="transmembrane region" description="Helical" evidence="6">
    <location>
        <begin position="369"/>
        <end position="385"/>
    </location>
</feature>
<dbReference type="InterPro" id="IPR050833">
    <property type="entry name" value="Poly_Biosynth_Transport"/>
</dbReference>
<feature type="transmembrane region" description="Helical" evidence="6">
    <location>
        <begin position="88"/>
        <end position="110"/>
    </location>
</feature>
<dbReference type="RefSeq" id="WP_079454549.1">
    <property type="nucleotide sequence ID" value="NZ_CP021347.1"/>
</dbReference>
<evidence type="ECO:0000313" key="7">
    <source>
        <dbReference type="EMBL" id="QPD01062.1"/>
    </source>
</evidence>
<keyword evidence="2" id="KW-1003">Cell membrane</keyword>
<evidence type="ECO:0000256" key="2">
    <source>
        <dbReference type="ARBA" id="ARBA00022475"/>
    </source>
</evidence>
<organism evidence="7">
    <name type="scientific">Acinetobacter baumannii</name>
    <dbReference type="NCBI Taxonomy" id="470"/>
    <lineage>
        <taxon>Bacteria</taxon>
        <taxon>Pseudomonadati</taxon>
        <taxon>Pseudomonadota</taxon>
        <taxon>Gammaproteobacteria</taxon>
        <taxon>Moraxellales</taxon>
        <taxon>Moraxellaceae</taxon>
        <taxon>Acinetobacter</taxon>
        <taxon>Acinetobacter calcoaceticus/baumannii complex</taxon>
    </lineage>
</organism>
<feature type="transmembrane region" description="Helical" evidence="6">
    <location>
        <begin position="175"/>
        <end position="198"/>
    </location>
</feature>
<evidence type="ECO:0000256" key="3">
    <source>
        <dbReference type="ARBA" id="ARBA00022692"/>
    </source>
</evidence>
<dbReference type="PANTHER" id="PTHR30250:SF11">
    <property type="entry name" value="O-ANTIGEN TRANSPORTER-RELATED"/>
    <property type="match status" value="1"/>
</dbReference>
<evidence type="ECO:0000256" key="4">
    <source>
        <dbReference type="ARBA" id="ARBA00022989"/>
    </source>
</evidence>
<evidence type="ECO:0000256" key="6">
    <source>
        <dbReference type="SAM" id="Phobius"/>
    </source>
</evidence>
<feature type="transmembrane region" description="Helical" evidence="6">
    <location>
        <begin position="391"/>
        <end position="413"/>
    </location>
</feature>
<accession>A0A7S8IWD1</accession>
<evidence type="ECO:0000256" key="1">
    <source>
        <dbReference type="ARBA" id="ARBA00004651"/>
    </source>
</evidence>
<dbReference type="AlphaFoldDB" id="A0A7S8IWD1"/>
<dbReference type="GO" id="GO:0005886">
    <property type="term" value="C:plasma membrane"/>
    <property type="evidence" value="ECO:0007669"/>
    <property type="project" value="UniProtKB-SubCell"/>
</dbReference>
<dbReference type="InterPro" id="IPR002797">
    <property type="entry name" value="Polysacc_synth"/>
</dbReference>
<dbReference type="EMBL" id="MN958100">
    <property type="protein sequence ID" value="QPD01062.1"/>
    <property type="molecule type" value="Genomic_DNA"/>
</dbReference>
<dbReference type="Pfam" id="PF01943">
    <property type="entry name" value="Polysacc_synt"/>
    <property type="match status" value="1"/>
</dbReference>
<keyword evidence="4 6" id="KW-1133">Transmembrane helix</keyword>
<feature type="transmembrane region" description="Helical" evidence="6">
    <location>
        <begin position="122"/>
        <end position="141"/>
    </location>
</feature>
<keyword evidence="3 6" id="KW-0812">Transmembrane</keyword>
<reference evidence="7" key="1">
    <citation type="submission" date="2020-01" db="EMBL/GenBank/DDBJ databases">
        <authorList>
            <person name="Kenyon J.J."/>
            <person name="Shneider M.M."/>
            <person name="Balaji V."/>
            <person name="Biswas I."/>
        </authorList>
    </citation>
    <scope>NUCLEOTIDE SEQUENCE</scope>
    <source>
        <strain evidence="7">B8300</strain>
    </source>
</reference>
<keyword evidence="5 6" id="KW-0472">Membrane</keyword>
<feature type="transmembrane region" description="Helical" evidence="6">
    <location>
        <begin position="12"/>
        <end position="32"/>
    </location>
</feature>
<proteinExistence type="predicted"/>
<comment type="subcellular location">
    <subcellularLocation>
        <location evidence="1">Cell membrane</location>
        <topology evidence="1">Multi-pass membrane protein</topology>
    </subcellularLocation>
</comment>
<gene>
    <name evidence="7" type="primary">wzx</name>
</gene>
<feature type="transmembrane region" description="Helical" evidence="6">
    <location>
        <begin position="335"/>
        <end position="357"/>
    </location>
</feature>